<dbReference type="GO" id="GO:0004177">
    <property type="term" value="F:aminopeptidase activity"/>
    <property type="evidence" value="ECO:0007669"/>
    <property type="project" value="UniProtKB-UniRule"/>
</dbReference>
<dbReference type="GO" id="GO:0046872">
    <property type="term" value="F:metal ion binding"/>
    <property type="evidence" value="ECO:0007669"/>
    <property type="project" value="UniProtKB-UniRule"/>
</dbReference>
<evidence type="ECO:0000256" key="6">
    <source>
        <dbReference type="ARBA" id="ARBA00023049"/>
    </source>
</evidence>
<name>A0A2H5XEX6_9BACT</name>
<evidence type="ECO:0000256" key="5">
    <source>
        <dbReference type="ARBA" id="ARBA00022833"/>
    </source>
</evidence>
<dbReference type="GO" id="GO:0008237">
    <property type="term" value="F:metallopeptidase activity"/>
    <property type="evidence" value="ECO:0007669"/>
    <property type="project" value="UniProtKB-KW"/>
</dbReference>
<dbReference type="PANTHER" id="PTHR42994:SF2">
    <property type="entry name" value="PEPTIDASE"/>
    <property type="match status" value="1"/>
</dbReference>
<reference evidence="11" key="1">
    <citation type="submission" date="2017-09" db="EMBL/GenBank/DDBJ databases">
        <title>Metaegenomics of thermophilic ammonia-oxidizing enrichment culture.</title>
        <authorList>
            <person name="Kato S."/>
            <person name="Suzuki K."/>
        </authorList>
    </citation>
    <scope>NUCLEOTIDE SEQUENCE [LARGE SCALE GENOMIC DNA]</scope>
</reference>
<dbReference type="Pfam" id="PF07687">
    <property type="entry name" value="M20_dimer"/>
    <property type="match status" value="1"/>
</dbReference>
<evidence type="ECO:0000256" key="8">
    <source>
        <dbReference type="PIRSR" id="PIRSR001123-2"/>
    </source>
</evidence>
<dbReference type="GO" id="GO:0004180">
    <property type="term" value="F:carboxypeptidase activity"/>
    <property type="evidence" value="ECO:0007669"/>
    <property type="project" value="UniProtKB-KW"/>
</dbReference>
<comment type="caution">
    <text evidence="10">The sequence shown here is derived from an EMBL/GenBank/DDBJ whole genome shotgun (WGS) entry which is preliminary data.</text>
</comment>
<dbReference type="InterPro" id="IPR036264">
    <property type="entry name" value="Bact_exopeptidase_dim_dom"/>
</dbReference>
<feature type="binding site" evidence="8">
    <location>
        <position position="108"/>
    </location>
    <ligand>
        <name>Zn(2+)</name>
        <dbReference type="ChEBI" id="CHEBI:29105"/>
        <label>1</label>
    </ligand>
</feature>
<evidence type="ECO:0000256" key="2">
    <source>
        <dbReference type="ARBA" id="ARBA00022670"/>
    </source>
</evidence>
<gene>
    <name evidence="10" type="primary">cpg2</name>
    <name evidence="10" type="ORF">HRbin17_02261</name>
</gene>
<dbReference type="PANTHER" id="PTHR42994">
    <property type="entry name" value="PEPTIDASE T"/>
    <property type="match status" value="1"/>
</dbReference>
<dbReference type="Gene3D" id="3.30.70.360">
    <property type="match status" value="1"/>
</dbReference>
<evidence type="ECO:0000256" key="4">
    <source>
        <dbReference type="ARBA" id="ARBA00022801"/>
    </source>
</evidence>
<feature type="binding site" evidence="8">
    <location>
        <position position="108"/>
    </location>
    <ligand>
        <name>Zn(2+)</name>
        <dbReference type="ChEBI" id="CHEBI:29105"/>
        <label>2</label>
    </ligand>
</feature>
<evidence type="ECO:0000256" key="1">
    <source>
        <dbReference type="ARBA" id="ARBA00001947"/>
    </source>
</evidence>
<dbReference type="InterPro" id="IPR010162">
    <property type="entry name" value="PepT-like"/>
</dbReference>
<accession>A0A2H5XEX6</accession>
<evidence type="ECO:0000256" key="3">
    <source>
        <dbReference type="ARBA" id="ARBA00022723"/>
    </source>
</evidence>
<evidence type="ECO:0000313" key="11">
    <source>
        <dbReference type="Proteomes" id="UP000236173"/>
    </source>
</evidence>
<dbReference type="InterPro" id="IPR002933">
    <property type="entry name" value="Peptidase_M20"/>
</dbReference>
<dbReference type="EMBL" id="BEHT01000036">
    <property type="protein sequence ID" value="GBC99730.1"/>
    <property type="molecule type" value="Genomic_DNA"/>
</dbReference>
<dbReference type="Pfam" id="PF01546">
    <property type="entry name" value="Peptidase_M20"/>
    <property type="match status" value="1"/>
</dbReference>
<dbReference type="InterPro" id="IPR011650">
    <property type="entry name" value="Peptidase_M20_dimer"/>
</dbReference>
<keyword evidence="10" id="KW-0121">Carboxypeptidase</keyword>
<dbReference type="Gene3D" id="3.40.630.10">
    <property type="entry name" value="Zn peptidases"/>
    <property type="match status" value="1"/>
</dbReference>
<dbReference type="Proteomes" id="UP000236173">
    <property type="component" value="Unassembled WGS sequence"/>
</dbReference>
<dbReference type="AlphaFoldDB" id="A0A2H5XEX6"/>
<feature type="domain" description="Peptidase M20 dimerisation" evidence="9">
    <location>
        <begin position="182"/>
        <end position="275"/>
    </location>
</feature>
<feature type="active site" description="Proton acceptor" evidence="7">
    <location>
        <position position="141"/>
    </location>
</feature>
<dbReference type="SUPFAM" id="SSF53187">
    <property type="entry name" value="Zn-dependent exopeptidases"/>
    <property type="match status" value="1"/>
</dbReference>
<proteinExistence type="predicted"/>
<dbReference type="SUPFAM" id="SSF55031">
    <property type="entry name" value="Bacterial exopeptidase dimerisation domain"/>
    <property type="match status" value="1"/>
</dbReference>
<feature type="binding site" evidence="8">
    <location>
        <position position="165"/>
    </location>
    <ligand>
        <name>Zn(2+)</name>
        <dbReference type="ChEBI" id="CHEBI:29105"/>
        <label>1</label>
    </ligand>
</feature>
<comment type="cofactor">
    <cofactor evidence="8">
        <name>a divalent metal cation</name>
        <dbReference type="ChEBI" id="CHEBI:60240"/>
    </cofactor>
    <text evidence="8">Binds 2 divalent metal cations per subunit.</text>
</comment>
<dbReference type="InterPro" id="IPR001261">
    <property type="entry name" value="ArgE/DapE_CS"/>
</dbReference>
<evidence type="ECO:0000259" key="9">
    <source>
        <dbReference type="Pfam" id="PF07687"/>
    </source>
</evidence>
<evidence type="ECO:0000256" key="7">
    <source>
        <dbReference type="PIRSR" id="PIRSR001123-1"/>
    </source>
</evidence>
<keyword evidence="6" id="KW-0482">Metalloprotease</keyword>
<dbReference type="NCBIfam" id="TIGR01883">
    <property type="entry name" value="PepT-like"/>
    <property type="match status" value="1"/>
</dbReference>
<dbReference type="GO" id="GO:0006508">
    <property type="term" value="P:proteolysis"/>
    <property type="evidence" value="ECO:0007669"/>
    <property type="project" value="UniProtKB-KW"/>
</dbReference>
<comment type="cofactor">
    <cofactor evidence="1">
        <name>Zn(2+)</name>
        <dbReference type="ChEBI" id="CHEBI:29105"/>
    </cofactor>
</comment>
<keyword evidence="2" id="KW-0645">Protease</keyword>
<dbReference type="PROSITE" id="PS00758">
    <property type="entry name" value="ARGE_DAPE_CPG2_1"/>
    <property type="match status" value="1"/>
</dbReference>
<protein>
    <submittedName>
        <fullName evidence="10">Carboxypeptidase G2</fullName>
        <ecNumber evidence="10">3.4.17.11</ecNumber>
    </submittedName>
</protein>
<feature type="binding site" evidence="8">
    <location>
        <position position="142"/>
    </location>
    <ligand>
        <name>Zn(2+)</name>
        <dbReference type="ChEBI" id="CHEBI:29105"/>
        <label>2</label>
    </ligand>
</feature>
<sequence length="378" mass="40013">MPINRERFLADFLELVRLPSPSGHEGKVAATVKDKLRALGLSVEEDDAGAKFGGEQGNLIVKVPGTLSHVPPLLLNAHLDTVVPCEGVVPIVEGDKVRSDGTTILGADNKAGVCVVLELLRVLQEESVQHGPLEIVFTVSEETGLHGAKHLDYSRISAKVGVVFDSGPPVNEVIVRAPSQKSLRAKIYGKAAHAGVAPEKGVNAIQLAARAIAAMRLGRIDPETTANIGVIKGGLATNIVPELVEVHGEARSHDPRKLDEQIAHMVTLLETEAQRGGGRAEVEVWEAYRAFRIAESDLIARAVAAALARMGLSPVWETTGGGSDANVFNAHGIQTVILCCGQENPHSPENERLDIPSALQSVELAKHLVAAFACLAVA</sequence>
<dbReference type="EC" id="3.4.17.11" evidence="10"/>
<keyword evidence="3 8" id="KW-0479">Metal-binding</keyword>
<keyword evidence="4 10" id="KW-0378">Hydrolase</keyword>
<keyword evidence="5" id="KW-0862">Zinc</keyword>
<organism evidence="10 11">
    <name type="scientific">Candidatus Fervidibacter japonicus</name>
    <dbReference type="NCBI Taxonomy" id="2035412"/>
    <lineage>
        <taxon>Bacteria</taxon>
        <taxon>Candidatus Fervidibacterota</taxon>
        <taxon>Candidatus Fervidibacter</taxon>
    </lineage>
</organism>
<evidence type="ECO:0000313" key="10">
    <source>
        <dbReference type="EMBL" id="GBC99730.1"/>
    </source>
</evidence>